<protein>
    <submittedName>
        <fullName evidence="2">Type 4b pilus protein PilO2</fullName>
    </submittedName>
</protein>
<evidence type="ECO:0000313" key="2">
    <source>
        <dbReference type="EMBL" id="MBC2768761.1"/>
    </source>
</evidence>
<keyword evidence="1" id="KW-0812">Transmembrane</keyword>
<keyword evidence="3" id="KW-1185">Reference proteome</keyword>
<accession>A0A842HNB2</accession>
<sequence>MTQAVTLFKTVKGVTPIKVGRRILISGLYWQVLPGSQNYMQEAKKIARRERERTQQALEVVLLRRHTDVVQAGFVVRGGRAKKGTVSLAAVAADSLGATFIAAFALPDGRFALAAALHNAIVPDSDGVFDAQEAQHKIQELWNSLSGSVSAGELVVYAPPELWADAKPVELADLIPNIRRSHRLRQRLTLNNHNLVTWVVWGVLLLAAASAWGLWEHHQARLAQERALARAQELERLRGQVGLSASDLSLMRPWTSQPAVLTLAQHCSDAIGQVPLTLDGWVLLNAQCSAKTASASFARTDGRTVRGFTQAAQRWRTGVGVQFSTDGDLGTLDWPMAMPAGGDDALAPLNVRSAAFMSWWQERLVPFETSTTTSTLAPGYAPPPNVQDPKLTAPHWKTLRWSIKSTPRNPTSLLADFNLPGIRLQEIGLAFGGNGELNWTLKGELYGE</sequence>
<dbReference type="Pfam" id="PF06864">
    <property type="entry name" value="PAP_PilO"/>
    <property type="match status" value="1"/>
</dbReference>
<dbReference type="InterPro" id="IPR009663">
    <property type="entry name" value="PAP_PilO"/>
</dbReference>
<name>A0A842HNB2_9BURK</name>
<keyword evidence="1" id="KW-0472">Membrane</keyword>
<feature type="transmembrane region" description="Helical" evidence="1">
    <location>
        <begin position="195"/>
        <end position="215"/>
    </location>
</feature>
<evidence type="ECO:0000313" key="3">
    <source>
        <dbReference type="Proteomes" id="UP000545386"/>
    </source>
</evidence>
<dbReference type="RefSeq" id="WP_185778571.1">
    <property type="nucleotide sequence ID" value="NZ_JACJUU010000001.1"/>
</dbReference>
<comment type="caution">
    <text evidence="2">The sequence shown here is derived from an EMBL/GenBank/DDBJ whole genome shotgun (WGS) entry which is preliminary data.</text>
</comment>
<dbReference type="Proteomes" id="UP000545386">
    <property type="component" value="Unassembled WGS sequence"/>
</dbReference>
<organism evidence="2 3">
    <name type="scientific">Pusillimonas minor</name>
    <dbReference type="NCBI Taxonomy" id="2697024"/>
    <lineage>
        <taxon>Bacteria</taxon>
        <taxon>Pseudomonadati</taxon>
        <taxon>Pseudomonadota</taxon>
        <taxon>Betaproteobacteria</taxon>
        <taxon>Burkholderiales</taxon>
        <taxon>Alcaligenaceae</taxon>
        <taxon>Pusillimonas</taxon>
    </lineage>
</organism>
<evidence type="ECO:0000256" key="1">
    <source>
        <dbReference type="SAM" id="Phobius"/>
    </source>
</evidence>
<reference evidence="2 3" key="1">
    <citation type="submission" date="2020-08" db="EMBL/GenBank/DDBJ databases">
        <title>Paraeoetvoesia sp. YC-7-48 draft genome sequence.</title>
        <authorList>
            <person name="Yao L."/>
        </authorList>
    </citation>
    <scope>NUCLEOTIDE SEQUENCE [LARGE SCALE GENOMIC DNA]</scope>
    <source>
        <strain evidence="3">YC-7-48</strain>
    </source>
</reference>
<gene>
    <name evidence="2" type="primary">pilO2</name>
    <name evidence="2" type="ORF">GTU67_02395</name>
</gene>
<dbReference type="EMBL" id="JACJUU010000001">
    <property type="protein sequence ID" value="MBC2768761.1"/>
    <property type="molecule type" value="Genomic_DNA"/>
</dbReference>
<proteinExistence type="predicted"/>
<dbReference type="AlphaFoldDB" id="A0A842HNB2"/>
<keyword evidence="1" id="KW-1133">Transmembrane helix</keyword>